<proteinExistence type="predicted"/>
<name>A0A9Q9CRZ7_9FIRM</name>
<dbReference type="RefSeq" id="WP_212724477.1">
    <property type="nucleotide sequence ID" value="NZ_CP071250.1"/>
</dbReference>
<organism evidence="1 2">
    <name type="scientific">Turicibacter bilis</name>
    <dbReference type="NCBI Taxonomy" id="2735723"/>
    <lineage>
        <taxon>Bacteria</taxon>
        <taxon>Bacillati</taxon>
        <taxon>Bacillota</taxon>
        <taxon>Erysipelotrichia</taxon>
        <taxon>Erysipelotrichales</taxon>
        <taxon>Turicibacteraceae</taxon>
        <taxon>Turicibacter</taxon>
    </lineage>
</organism>
<gene>
    <name evidence="1" type="ORF">J0J70_02280</name>
</gene>
<sequence>MIKLNISFYKKRRESYKNNRNSVNEFLCYVDKLKYLYLDKTDHDLLPDEMVQACLSSDLLALEKREIETFEEVGDCTMFRIWCGNFIL</sequence>
<reference evidence="1" key="1">
    <citation type="submission" date="2021-03" db="EMBL/GenBank/DDBJ databases">
        <title>Comparative Genomics and Metabolomics in the genus Turicibacter.</title>
        <authorList>
            <person name="Maki J."/>
            <person name="Looft T."/>
        </authorList>
    </citation>
    <scope>NUCLEOTIDE SEQUENCE</scope>
    <source>
        <strain evidence="1">ISU324</strain>
    </source>
</reference>
<accession>A0A9Q9CRZ7</accession>
<dbReference type="Proteomes" id="UP001058072">
    <property type="component" value="Chromosome"/>
</dbReference>
<dbReference type="EMBL" id="CP071250">
    <property type="protein sequence ID" value="UUF08857.1"/>
    <property type="molecule type" value="Genomic_DNA"/>
</dbReference>
<protein>
    <submittedName>
        <fullName evidence="1">Uncharacterized protein</fullName>
    </submittedName>
</protein>
<dbReference type="AlphaFoldDB" id="A0A9Q9CRZ7"/>
<evidence type="ECO:0000313" key="1">
    <source>
        <dbReference type="EMBL" id="UUF08857.1"/>
    </source>
</evidence>
<evidence type="ECO:0000313" key="2">
    <source>
        <dbReference type="Proteomes" id="UP001058072"/>
    </source>
</evidence>